<dbReference type="Pfam" id="PF07690">
    <property type="entry name" value="MFS_1"/>
    <property type="match status" value="1"/>
</dbReference>
<comment type="subcellular location">
    <subcellularLocation>
        <location evidence="1">Cell membrane</location>
        <topology evidence="1">Multi-pass membrane protein</topology>
    </subcellularLocation>
</comment>
<dbReference type="PATRIC" id="fig|270351.10.peg.3215"/>
<feature type="transmembrane region" description="Helical" evidence="6">
    <location>
        <begin position="288"/>
        <end position="309"/>
    </location>
</feature>
<protein>
    <submittedName>
        <fullName evidence="8">Arabinose transporter permease</fullName>
    </submittedName>
</protein>
<evidence type="ECO:0000256" key="6">
    <source>
        <dbReference type="SAM" id="Phobius"/>
    </source>
</evidence>
<gene>
    <name evidence="8" type="primary">araJ</name>
    <name evidence="8" type="ORF">Maq22A_c16710</name>
</gene>
<feature type="transmembrane region" description="Helical" evidence="6">
    <location>
        <begin position="150"/>
        <end position="175"/>
    </location>
</feature>
<dbReference type="Gene3D" id="1.20.1250.20">
    <property type="entry name" value="MFS general substrate transporter like domains"/>
    <property type="match status" value="1"/>
</dbReference>
<proteinExistence type="predicted"/>
<dbReference type="STRING" id="270351.Maq22A_c16710"/>
<feature type="transmembrane region" description="Helical" evidence="6">
    <location>
        <begin position="91"/>
        <end position="110"/>
    </location>
</feature>
<dbReference type="EMBL" id="AP014704">
    <property type="protein sequence ID" value="BAQ46469.1"/>
    <property type="molecule type" value="Genomic_DNA"/>
</dbReference>
<dbReference type="GO" id="GO:0005886">
    <property type="term" value="C:plasma membrane"/>
    <property type="evidence" value="ECO:0007669"/>
    <property type="project" value="UniProtKB-SubCell"/>
</dbReference>
<feature type="transmembrane region" description="Helical" evidence="6">
    <location>
        <begin position="256"/>
        <end position="276"/>
    </location>
</feature>
<dbReference type="InterPro" id="IPR011701">
    <property type="entry name" value="MFS"/>
</dbReference>
<evidence type="ECO:0000313" key="9">
    <source>
        <dbReference type="Proteomes" id="UP000061432"/>
    </source>
</evidence>
<accession>A0A0C6FMK2</accession>
<feature type="transmembrane region" description="Helical" evidence="6">
    <location>
        <begin position="357"/>
        <end position="379"/>
    </location>
</feature>
<dbReference type="InterPro" id="IPR020846">
    <property type="entry name" value="MFS_dom"/>
</dbReference>
<evidence type="ECO:0000256" key="2">
    <source>
        <dbReference type="ARBA" id="ARBA00022475"/>
    </source>
</evidence>
<feature type="transmembrane region" description="Helical" evidence="6">
    <location>
        <begin position="116"/>
        <end position="138"/>
    </location>
</feature>
<keyword evidence="4 6" id="KW-1133">Transmembrane helix</keyword>
<evidence type="ECO:0000256" key="1">
    <source>
        <dbReference type="ARBA" id="ARBA00004651"/>
    </source>
</evidence>
<dbReference type="PANTHER" id="PTHR43124:SF8">
    <property type="entry name" value="INNER MEMBRANE TRANSPORT PROTEIN YDHP"/>
    <property type="match status" value="1"/>
</dbReference>
<dbReference type="PANTHER" id="PTHR43124">
    <property type="entry name" value="PURINE EFFLUX PUMP PBUE"/>
    <property type="match status" value="1"/>
</dbReference>
<organism evidence="8 9">
    <name type="scientific">Methylobacterium aquaticum</name>
    <dbReference type="NCBI Taxonomy" id="270351"/>
    <lineage>
        <taxon>Bacteria</taxon>
        <taxon>Pseudomonadati</taxon>
        <taxon>Pseudomonadota</taxon>
        <taxon>Alphaproteobacteria</taxon>
        <taxon>Hyphomicrobiales</taxon>
        <taxon>Methylobacteriaceae</taxon>
        <taxon>Methylobacterium</taxon>
    </lineage>
</organism>
<keyword evidence="2" id="KW-1003">Cell membrane</keyword>
<feature type="domain" description="Major facilitator superfamily (MFS) profile" evidence="7">
    <location>
        <begin position="25"/>
        <end position="405"/>
    </location>
</feature>
<evidence type="ECO:0000256" key="4">
    <source>
        <dbReference type="ARBA" id="ARBA00022989"/>
    </source>
</evidence>
<dbReference type="SUPFAM" id="SSF103473">
    <property type="entry name" value="MFS general substrate transporter"/>
    <property type="match status" value="1"/>
</dbReference>
<reference evidence="8 9" key="1">
    <citation type="journal article" date="2015" name="Genome Announc.">
        <title>Complete Genome Sequence of Methylobacterium aquaticum Strain 22A, Isolated from Racomitrium japonicum Moss.</title>
        <authorList>
            <person name="Tani A."/>
            <person name="Ogura Y."/>
            <person name="Hayashi T."/>
            <person name="Kimbara K."/>
        </authorList>
    </citation>
    <scope>NUCLEOTIDE SEQUENCE [LARGE SCALE GENOMIC DNA]</scope>
    <source>
        <strain evidence="8 9">MA-22A</strain>
    </source>
</reference>
<dbReference type="GO" id="GO:0022857">
    <property type="term" value="F:transmembrane transporter activity"/>
    <property type="evidence" value="ECO:0007669"/>
    <property type="project" value="InterPro"/>
</dbReference>
<feature type="transmembrane region" description="Helical" evidence="6">
    <location>
        <begin position="315"/>
        <end position="336"/>
    </location>
</feature>
<evidence type="ECO:0000256" key="3">
    <source>
        <dbReference type="ARBA" id="ARBA00022692"/>
    </source>
</evidence>
<evidence type="ECO:0000313" key="8">
    <source>
        <dbReference type="EMBL" id="BAQ46469.1"/>
    </source>
</evidence>
<feature type="transmembrane region" description="Helical" evidence="6">
    <location>
        <begin position="63"/>
        <end position="84"/>
    </location>
</feature>
<dbReference type="AlphaFoldDB" id="A0A0C6FMK2"/>
<keyword evidence="3 6" id="KW-0812">Transmembrane</keyword>
<keyword evidence="5 6" id="KW-0472">Membrane</keyword>
<feature type="transmembrane region" description="Helical" evidence="6">
    <location>
        <begin position="385"/>
        <end position="404"/>
    </location>
</feature>
<dbReference type="Proteomes" id="UP000061432">
    <property type="component" value="Chromosome"/>
</dbReference>
<sequence length="406" mass="41383">MRTAMQHTLDDTARAASGGRSVALALLALAAASFGIGTTEFVIMGLLPEMAADLGVDIPTAGLLVTGYALSVTFGSPVVAVLLGRLDRRRALLVLVALFILGNALCALSPDYRLLMLARIVTALCHGAFFGLGSVVAADLVPPHRKASAIAVMFTGLTLANVLGVPFGTALGHALGWRATFWAVVGIGFLAAAALLAWLPRHLPRESGSLLSEMRVLRRPQVVLAMLLSVLASASLFSVFTYVAPMLAAAAGASPAAITGVLLLFGVGLTLGNVLGGRLGDWRMLPSVIGLGLALAVMLLALLAILALVPGNAALMPATAVIGVWGILAFALVAPLQMRVLTTADGARNLASTVNQGAFNLGNALGAWLGGVAITAGVAYTHLPLIGAVLALAVAGLAVVAHRLDR</sequence>
<evidence type="ECO:0000259" key="7">
    <source>
        <dbReference type="PROSITE" id="PS50850"/>
    </source>
</evidence>
<dbReference type="CDD" id="cd17324">
    <property type="entry name" value="MFS_NepI_like"/>
    <property type="match status" value="1"/>
</dbReference>
<feature type="transmembrane region" description="Helical" evidence="6">
    <location>
        <begin position="222"/>
        <end position="244"/>
    </location>
</feature>
<dbReference type="InterPro" id="IPR050189">
    <property type="entry name" value="MFS_Efflux_Transporters"/>
</dbReference>
<dbReference type="KEGG" id="maqu:Maq22A_c16710"/>
<dbReference type="PROSITE" id="PS50850">
    <property type="entry name" value="MFS"/>
    <property type="match status" value="1"/>
</dbReference>
<feature type="transmembrane region" description="Helical" evidence="6">
    <location>
        <begin position="181"/>
        <end position="201"/>
    </location>
</feature>
<feature type="transmembrane region" description="Helical" evidence="6">
    <location>
        <begin position="21"/>
        <end position="43"/>
    </location>
</feature>
<dbReference type="InterPro" id="IPR036259">
    <property type="entry name" value="MFS_trans_sf"/>
</dbReference>
<name>A0A0C6FMK2_9HYPH</name>
<reference evidence="9" key="2">
    <citation type="submission" date="2015-01" db="EMBL/GenBank/DDBJ databases">
        <title>Complete genome sequence of Methylobacterium aquaticum strain 22A.</title>
        <authorList>
            <person name="Tani A."/>
            <person name="Ogura Y."/>
            <person name="Hayashi T."/>
        </authorList>
    </citation>
    <scope>NUCLEOTIDE SEQUENCE [LARGE SCALE GENOMIC DNA]</scope>
    <source>
        <strain evidence="9">MA-22A</strain>
    </source>
</reference>
<evidence type="ECO:0000256" key="5">
    <source>
        <dbReference type="ARBA" id="ARBA00023136"/>
    </source>
</evidence>